<feature type="region of interest" description="Disordered" evidence="1">
    <location>
        <begin position="1"/>
        <end position="40"/>
    </location>
</feature>
<accession>A0A5B0G5X3</accession>
<dbReference type="RefSeq" id="WP_149675811.1">
    <property type="nucleotide sequence ID" value="NZ_VTUZ01000055.1"/>
</dbReference>
<protein>
    <submittedName>
        <fullName evidence="2">Uncharacterized protein</fullName>
    </submittedName>
</protein>
<sequence>MGRTPNDDRSDSMNPNNPAYDASESNRLNQIGANYDDDDYSPGGPSGLSFSYYSEPMAPASPPVVEELELIVAPQPVRVSGLYLLIVSNDEKQRCVKVDAGAIEEAVKDAKTIWDSRHLAYLALYDNKNIYLERTRSKQFSPDVLQSSIELDELEKLILFASSEIRSARRALNQVAGSPDGQHAVARFLRRYGASYSALQGLRAERSERIEDLRARGYEVSGETAGEFGHEGKLAKVVDANAQWVRDFQSGKADFDPMVRAFSRPERILDIKA</sequence>
<evidence type="ECO:0000313" key="2">
    <source>
        <dbReference type="EMBL" id="KAA0998622.1"/>
    </source>
</evidence>
<proteinExistence type="predicted"/>
<gene>
    <name evidence="2" type="ORF">FVF58_43640</name>
</gene>
<reference evidence="2 3" key="1">
    <citation type="submission" date="2019-08" db="EMBL/GenBank/DDBJ databases">
        <title>Paraburkholderia sp. DCY113.</title>
        <authorList>
            <person name="Kang J."/>
        </authorList>
    </citation>
    <scope>NUCLEOTIDE SEQUENCE [LARGE SCALE GENOMIC DNA]</scope>
    <source>
        <strain evidence="2 3">DCY113</strain>
    </source>
</reference>
<organism evidence="2 3">
    <name type="scientific">Paraburkholderia panacisoli</name>
    <dbReference type="NCBI Taxonomy" id="2603818"/>
    <lineage>
        <taxon>Bacteria</taxon>
        <taxon>Pseudomonadati</taxon>
        <taxon>Pseudomonadota</taxon>
        <taxon>Betaproteobacteria</taxon>
        <taxon>Burkholderiales</taxon>
        <taxon>Burkholderiaceae</taxon>
        <taxon>Paraburkholderia</taxon>
    </lineage>
</organism>
<name>A0A5B0G5X3_9BURK</name>
<dbReference type="EMBL" id="VTUZ01000055">
    <property type="protein sequence ID" value="KAA0998622.1"/>
    <property type="molecule type" value="Genomic_DNA"/>
</dbReference>
<evidence type="ECO:0000256" key="1">
    <source>
        <dbReference type="SAM" id="MobiDB-lite"/>
    </source>
</evidence>
<comment type="caution">
    <text evidence="2">The sequence shown here is derived from an EMBL/GenBank/DDBJ whole genome shotgun (WGS) entry which is preliminary data.</text>
</comment>
<keyword evidence="3" id="KW-1185">Reference proteome</keyword>
<feature type="compositionally biased region" description="Polar residues" evidence="1">
    <location>
        <begin position="12"/>
        <end position="32"/>
    </location>
</feature>
<feature type="compositionally biased region" description="Basic and acidic residues" evidence="1">
    <location>
        <begin position="1"/>
        <end position="11"/>
    </location>
</feature>
<dbReference type="AlphaFoldDB" id="A0A5B0G5X3"/>
<evidence type="ECO:0000313" key="3">
    <source>
        <dbReference type="Proteomes" id="UP000325273"/>
    </source>
</evidence>
<dbReference type="Proteomes" id="UP000325273">
    <property type="component" value="Unassembled WGS sequence"/>
</dbReference>